<dbReference type="CDD" id="cd02209">
    <property type="entry name" value="cupin_XRE_C"/>
    <property type="match status" value="1"/>
</dbReference>
<dbReference type="EMBL" id="JAPYKO010000005">
    <property type="protein sequence ID" value="MEI9402540.1"/>
    <property type="molecule type" value="Genomic_DNA"/>
</dbReference>
<keyword evidence="1" id="KW-0238">DNA-binding</keyword>
<dbReference type="InterPro" id="IPR013096">
    <property type="entry name" value="Cupin_2"/>
</dbReference>
<evidence type="ECO:0000313" key="3">
    <source>
        <dbReference type="EMBL" id="MEI9402540.1"/>
    </source>
</evidence>
<dbReference type="PANTHER" id="PTHR46797">
    <property type="entry name" value="HTH-TYPE TRANSCRIPTIONAL REGULATOR"/>
    <property type="match status" value="1"/>
</dbReference>
<dbReference type="InterPro" id="IPR001387">
    <property type="entry name" value="Cro/C1-type_HTH"/>
</dbReference>
<dbReference type="SMART" id="SM00530">
    <property type="entry name" value="HTH_XRE"/>
    <property type="match status" value="1"/>
</dbReference>
<dbReference type="Gene3D" id="2.60.120.10">
    <property type="entry name" value="Jelly Rolls"/>
    <property type="match status" value="1"/>
</dbReference>
<proteinExistence type="predicted"/>
<dbReference type="InterPro" id="IPR050807">
    <property type="entry name" value="TransReg_Diox_bact_type"/>
</dbReference>
<dbReference type="PROSITE" id="PS50943">
    <property type="entry name" value="HTH_CROC1"/>
    <property type="match status" value="1"/>
</dbReference>
<organism evidence="3 4">
    <name type="scientific">Mesorhizobium argentiipisi</name>
    <dbReference type="NCBI Taxonomy" id="3015175"/>
    <lineage>
        <taxon>Bacteria</taxon>
        <taxon>Pseudomonadati</taxon>
        <taxon>Pseudomonadota</taxon>
        <taxon>Alphaproteobacteria</taxon>
        <taxon>Hyphomicrobiales</taxon>
        <taxon>Phyllobacteriaceae</taxon>
        <taxon>Mesorhizobium</taxon>
    </lineage>
</organism>
<dbReference type="Pfam" id="PF01381">
    <property type="entry name" value="HTH_3"/>
    <property type="match status" value="1"/>
</dbReference>
<dbReference type="SUPFAM" id="SSF51182">
    <property type="entry name" value="RmlC-like cupins"/>
    <property type="match status" value="1"/>
</dbReference>
<dbReference type="InterPro" id="IPR014710">
    <property type="entry name" value="RmlC-like_jellyroll"/>
</dbReference>
<feature type="domain" description="HTH cro/C1-type" evidence="2">
    <location>
        <begin position="24"/>
        <end position="78"/>
    </location>
</feature>
<dbReference type="SUPFAM" id="SSF47413">
    <property type="entry name" value="lambda repressor-like DNA-binding domains"/>
    <property type="match status" value="1"/>
</dbReference>
<dbReference type="RefSeq" id="WP_337092909.1">
    <property type="nucleotide sequence ID" value="NZ_JAPYKO010000005.1"/>
</dbReference>
<dbReference type="CDD" id="cd00093">
    <property type="entry name" value="HTH_XRE"/>
    <property type="match status" value="1"/>
</dbReference>
<accession>A0ABU8KAR9</accession>
<reference evidence="3 4" key="1">
    <citation type="submission" date="2022-12" db="EMBL/GenBank/DDBJ databases">
        <authorList>
            <person name="Muema E."/>
        </authorList>
    </citation>
    <scope>NUCLEOTIDE SEQUENCE [LARGE SCALE GENOMIC DNA]</scope>
    <source>
        <strain evidence="4">1330</strain>
    </source>
</reference>
<dbReference type="Proteomes" id="UP001366503">
    <property type="component" value="Unassembled WGS sequence"/>
</dbReference>
<comment type="caution">
    <text evidence="3">The sequence shown here is derived from an EMBL/GenBank/DDBJ whole genome shotgun (WGS) entry which is preliminary data.</text>
</comment>
<evidence type="ECO:0000313" key="4">
    <source>
        <dbReference type="Proteomes" id="UP001366503"/>
    </source>
</evidence>
<dbReference type="PANTHER" id="PTHR46797:SF20">
    <property type="entry name" value="BLR4304 PROTEIN"/>
    <property type="match status" value="1"/>
</dbReference>
<evidence type="ECO:0000259" key="2">
    <source>
        <dbReference type="PROSITE" id="PS50943"/>
    </source>
</evidence>
<dbReference type="InterPro" id="IPR011051">
    <property type="entry name" value="RmlC_Cupin_sf"/>
</dbReference>
<evidence type="ECO:0000256" key="1">
    <source>
        <dbReference type="ARBA" id="ARBA00023125"/>
    </source>
</evidence>
<dbReference type="Gene3D" id="1.10.260.40">
    <property type="entry name" value="lambda repressor-like DNA-binding domains"/>
    <property type="match status" value="1"/>
</dbReference>
<keyword evidence="4" id="KW-1185">Reference proteome</keyword>
<protein>
    <submittedName>
        <fullName evidence="3">XRE family transcriptional regulator</fullName>
    </submittedName>
</protein>
<dbReference type="Pfam" id="PF07883">
    <property type="entry name" value="Cupin_2"/>
    <property type="match status" value="1"/>
</dbReference>
<dbReference type="InterPro" id="IPR010982">
    <property type="entry name" value="Lambda_DNA-bd_dom_sf"/>
</dbReference>
<gene>
    <name evidence="3" type="ORF">O7A05_10260</name>
</gene>
<sequence>MGGKVGRLKTGASDTTYPEIGPLLRERRAHHGWTLADVSSMTGISASTLSKIENGVISPTYDKILQLSRGLQVEIADLLTARTAQASRETLVLTRQSLSRQFDGMRLETRHYVYSYLCNEVAHKRIIPIHIEVKALDEGQMGELTAHFGEEFFTVLTGKIRFYSEYYEPVDLEVGDSLYLDSTMKHGYMSLDPKGSTVIVTCSSATPNLAQTLREVIKAKIIEEAGHFE</sequence>
<name>A0ABU8KAR9_9HYPH</name>